<dbReference type="CDD" id="cd03143">
    <property type="entry name" value="A4_beta-galactosidase_middle_domain"/>
    <property type="match status" value="1"/>
</dbReference>
<dbReference type="Gene3D" id="2.60.120.260">
    <property type="entry name" value="Galactose-binding domain-like"/>
    <property type="match status" value="1"/>
</dbReference>
<dbReference type="RefSeq" id="WP_091609620.1">
    <property type="nucleotide sequence ID" value="NZ_FMCX01000004.1"/>
</dbReference>
<dbReference type="AlphaFoldDB" id="A0A1C4YYY5"/>
<dbReference type="EMBL" id="FMCX01000004">
    <property type="protein sequence ID" value="SCF25910.1"/>
    <property type="molecule type" value="Genomic_DNA"/>
</dbReference>
<dbReference type="InterPro" id="IPR008979">
    <property type="entry name" value="Galactose-bd-like_sf"/>
</dbReference>
<organism evidence="1 2">
    <name type="scientific">Micromonospora mirobrigensis</name>
    <dbReference type="NCBI Taxonomy" id="262898"/>
    <lineage>
        <taxon>Bacteria</taxon>
        <taxon>Bacillati</taxon>
        <taxon>Actinomycetota</taxon>
        <taxon>Actinomycetes</taxon>
        <taxon>Micromonosporales</taxon>
        <taxon>Micromonosporaceae</taxon>
        <taxon>Micromonospora</taxon>
    </lineage>
</organism>
<dbReference type="OrthoDB" id="9761519at2"/>
<accession>A0A1C4YYY5</accession>
<dbReference type="Pfam" id="PF17132">
    <property type="entry name" value="Glyco_hydro_106"/>
    <property type="match status" value="1"/>
</dbReference>
<dbReference type="SUPFAM" id="SSF49785">
    <property type="entry name" value="Galactose-binding domain-like"/>
    <property type="match status" value="1"/>
</dbReference>
<sequence length="1128" mass="122071">MLDDVLSDFRNPPPSARPTPLFWWSGGDVDAERLGWHLDQLAGSGLGGTIVGYSHHPDASVDAGAPTPFSADWWDLLRWFVDESARRELTVGFQDYNIIGETLHAVGPRTSGLRPGSLRELTAEVRGPARWTTPTTGELVTALAYPTEGGGHRPAEVRLADGELTWTVPEGSWGLSAVLRESPRLRHRETAFDPLHPDSGRAVVDALYEPFASELGDRLGRSFTTFFQDELDLAVTMPMWNDLVALRLAEEHEFDPTVWLPALWRDHGPRTYAFRAAYRDVVVDLLERHYFRPVFDWHERHGTTLAMDQLSRGDLRQGRRHYGDFLRTMRWYHGPGNDDPDLTGPRQVAAFKVSASIAHAYQRPLVFNEAFYGSGWGVRPADIVAGLHHGFAYGANHVALHGLYLSTAGGWWEWAAPDFHHRQPWWRDAGVMWQAVARLSTVLRAGRHVCDVAIVDPTQDLDLTGEASEAPELARDLLATLAVSGIDADLLDVGDPAVDLTGYRAVVVPALRALRRDTARRLTGFAEDGGVVLVAGAEPVHTEDGPVTLPAGTRRVAPADVTRELRSLSVPDFHCDVDGIAVTHRRLPDADLYLLVNVTDAPLSARCRLRVDRPLHRWDPWTGAVSPLAAEADRIEGQGVRRLDVDLAPGEALLVCAAQQAADAPCAAAPTAPPVVTHLDAGWTVEPVPVLDNSHGDLTDDRRELGVQTWHVEVAGDDGRWRPASVGDGHRFWVLGPMGADRAAELDATLPATRTVDPADGWRPYDFSLAHGVTGDPLLADRMTGPHGLKGVPEHFLDPAALDPDGDGVYYFWSTVHSTVDTPAQVVVGSRAAHTVWVAGRQVAEPAPATAAVFFPPWQLRDLSVAPTAHPCRLTAGANPVLLKLTRCADQPTRALLAVAAPGELPRPASGPATRLRWWDGPRSALLFDPVPGRPTATRIRVTVPAGATGVSLAAWSPVTAATLDGEPLAVGGDDLGWLPVDRPAELVLRFAATPGRPGAGVLAGPLRWHTAPATVPLAPWPAWGLSDFSGVVRYRRVVDMPAARRLALRLDGLVGSARVTVDGVPAGVALVPPYEVDLTRFAGRTGAVLEVEAANTLANHYARYPSPYARMQAPGGGFTGAALVRTR</sequence>
<dbReference type="STRING" id="262898.GA0070564_104533"/>
<proteinExistence type="predicted"/>
<dbReference type="InterPro" id="IPR053161">
    <property type="entry name" value="Ulvan_degrading_GH"/>
</dbReference>
<dbReference type="Gene3D" id="3.40.50.880">
    <property type="match status" value="1"/>
</dbReference>
<gene>
    <name evidence="1" type="ORF">GA0070564_104533</name>
</gene>
<protein>
    <submittedName>
        <fullName evidence="1">Beta-galactosidase trimerisation domain-containing protein</fullName>
    </submittedName>
</protein>
<dbReference type="PANTHER" id="PTHR36848">
    <property type="entry name" value="DNA-BINDING PROTEIN (PUTATIVE SECRETED PROTEIN)-RELATED"/>
    <property type="match status" value="1"/>
</dbReference>
<dbReference type="InterPro" id="IPR029062">
    <property type="entry name" value="Class_I_gatase-like"/>
</dbReference>
<dbReference type="Proteomes" id="UP000199504">
    <property type="component" value="Unassembled WGS sequence"/>
</dbReference>
<evidence type="ECO:0000313" key="1">
    <source>
        <dbReference type="EMBL" id="SCF25910.1"/>
    </source>
</evidence>
<dbReference type="SUPFAM" id="SSF52317">
    <property type="entry name" value="Class I glutamine amidotransferase-like"/>
    <property type="match status" value="1"/>
</dbReference>
<keyword evidence="2" id="KW-1185">Reference proteome</keyword>
<name>A0A1C4YYY5_9ACTN</name>
<dbReference type="PANTHER" id="PTHR36848:SF2">
    <property type="entry name" value="SECRETED PROTEIN"/>
    <property type="match status" value="1"/>
</dbReference>
<dbReference type="GO" id="GO:0004565">
    <property type="term" value="F:beta-galactosidase activity"/>
    <property type="evidence" value="ECO:0007669"/>
    <property type="project" value="InterPro"/>
</dbReference>
<reference evidence="2" key="1">
    <citation type="submission" date="2016-06" db="EMBL/GenBank/DDBJ databases">
        <authorList>
            <person name="Varghese N."/>
            <person name="Submissions Spin"/>
        </authorList>
    </citation>
    <scope>NUCLEOTIDE SEQUENCE [LARGE SCALE GENOMIC DNA]</scope>
    <source>
        <strain evidence="2">DSM 44830</strain>
    </source>
</reference>
<dbReference type="GO" id="GO:0005975">
    <property type="term" value="P:carbohydrate metabolic process"/>
    <property type="evidence" value="ECO:0007669"/>
    <property type="project" value="InterPro"/>
</dbReference>
<evidence type="ECO:0000313" key="2">
    <source>
        <dbReference type="Proteomes" id="UP000199504"/>
    </source>
</evidence>